<proteinExistence type="predicted"/>
<dbReference type="STRING" id="53326.A0A016W4E2"/>
<dbReference type="Gene3D" id="3.30.420.10">
    <property type="entry name" value="Ribonuclease H-like superfamily/Ribonuclease H"/>
    <property type="match status" value="1"/>
</dbReference>
<dbReference type="OrthoDB" id="5870116at2759"/>
<dbReference type="GO" id="GO:0015074">
    <property type="term" value="P:DNA integration"/>
    <property type="evidence" value="ECO:0007669"/>
    <property type="project" value="InterPro"/>
</dbReference>
<evidence type="ECO:0000259" key="2">
    <source>
        <dbReference type="PROSITE" id="PS50994"/>
    </source>
</evidence>
<gene>
    <name evidence="3" type="primary">Acey_s1675.g3938</name>
    <name evidence="3" type="ORF">Y032_1675g3938</name>
</gene>
<keyword evidence="4" id="KW-1185">Reference proteome</keyword>
<dbReference type="InterPro" id="IPR001584">
    <property type="entry name" value="Integrase_cat-core"/>
</dbReference>
<evidence type="ECO:0000313" key="3">
    <source>
        <dbReference type="EMBL" id="EYC34709.1"/>
    </source>
</evidence>
<dbReference type="Proteomes" id="UP000024635">
    <property type="component" value="Unassembled WGS sequence"/>
</dbReference>
<dbReference type="PANTHER" id="PTHR47331">
    <property type="entry name" value="PHD-TYPE DOMAIN-CONTAINING PROTEIN"/>
    <property type="match status" value="1"/>
</dbReference>
<feature type="domain" description="Integrase catalytic" evidence="2">
    <location>
        <begin position="1"/>
        <end position="138"/>
    </location>
</feature>
<dbReference type="EMBL" id="JARK01001274">
    <property type="protein sequence ID" value="EYC34709.1"/>
    <property type="molecule type" value="Genomic_DNA"/>
</dbReference>
<dbReference type="InterPro" id="IPR012337">
    <property type="entry name" value="RNaseH-like_sf"/>
</dbReference>
<evidence type="ECO:0000256" key="1">
    <source>
        <dbReference type="SAM" id="MobiDB-lite"/>
    </source>
</evidence>
<dbReference type="SUPFAM" id="SSF53098">
    <property type="entry name" value="Ribonuclease H-like"/>
    <property type="match status" value="1"/>
</dbReference>
<dbReference type="InterPro" id="IPR036397">
    <property type="entry name" value="RNaseH_sf"/>
</dbReference>
<accession>A0A016W4E2</accession>
<dbReference type="PROSITE" id="PS50994">
    <property type="entry name" value="INTEGRASE"/>
    <property type="match status" value="1"/>
</dbReference>
<dbReference type="GO" id="GO:0003676">
    <property type="term" value="F:nucleic acid binding"/>
    <property type="evidence" value="ECO:0007669"/>
    <property type="project" value="InterPro"/>
</dbReference>
<sequence>MTAKTVLHTLRRFIATIGCPTWIISDNAQSFKTISQCYSSLPDPQVDDDIMDYCVNKRIQMKFIPSLSPWQGGLYEKMIDIFKKSYKHALSNRLLDIEDIKTIAKEAEAIVNTRPLTYYTDDITYFPLRPIDFLRPRTQLNGPQPTEHEDEWSPQETTAETLVTDWNRTSELITNFWHRWTHEYLTTFREHYKTEHKNPR</sequence>
<evidence type="ECO:0000313" key="4">
    <source>
        <dbReference type="Proteomes" id="UP000024635"/>
    </source>
</evidence>
<feature type="region of interest" description="Disordered" evidence="1">
    <location>
        <begin position="137"/>
        <end position="158"/>
    </location>
</feature>
<feature type="non-terminal residue" evidence="3">
    <location>
        <position position="200"/>
    </location>
</feature>
<comment type="caution">
    <text evidence="3">The sequence shown here is derived from an EMBL/GenBank/DDBJ whole genome shotgun (WGS) entry which is preliminary data.</text>
</comment>
<reference evidence="4" key="1">
    <citation type="journal article" date="2015" name="Nat. Genet.">
        <title>The genome and transcriptome of the zoonotic hookworm Ancylostoma ceylanicum identify infection-specific gene families.</title>
        <authorList>
            <person name="Schwarz E.M."/>
            <person name="Hu Y."/>
            <person name="Antoshechkin I."/>
            <person name="Miller M.M."/>
            <person name="Sternberg P.W."/>
            <person name="Aroian R.V."/>
        </authorList>
    </citation>
    <scope>NUCLEOTIDE SEQUENCE</scope>
    <source>
        <strain evidence="4">HY135</strain>
    </source>
</reference>
<organism evidence="3 4">
    <name type="scientific">Ancylostoma ceylanicum</name>
    <dbReference type="NCBI Taxonomy" id="53326"/>
    <lineage>
        <taxon>Eukaryota</taxon>
        <taxon>Metazoa</taxon>
        <taxon>Ecdysozoa</taxon>
        <taxon>Nematoda</taxon>
        <taxon>Chromadorea</taxon>
        <taxon>Rhabditida</taxon>
        <taxon>Rhabditina</taxon>
        <taxon>Rhabditomorpha</taxon>
        <taxon>Strongyloidea</taxon>
        <taxon>Ancylostomatidae</taxon>
        <taxon>Ancylostomatinae</taxon>
        <taxon>Ancylostoma</taxon>
    </lineage>
</organism>
<dbReference type="AlphaFoldDB" id="A0A016W4E2"/>
<protein>
    <recommendedName>
        <fullName evidence="2">Integrase catalytic domain-containing protein</fullName>
    </recommendedName>
</protein>
<name>A0A016W4E2_9BILA</name>